<dbReference type="InterPro" id="IPR023631">
    <property type="entry name" value="Amidase_dom"/>
</dbReference>
<dbReference type="AlphaFoldDB" id="A0A941I007"/>
<dbReference type="PANTHER" id="PTHR11895">
    <property type="entry name" value="TRANSAMIDASE"/>
    <property type="match status" value="1"/>
</dbReference>
<dbReference type="EMBL" id="JAGSNF010000011">
    <property type="protein sequence ID" value="MBR7743405.1"/>
    <property type="molecule type" value="Genomic_DNA"/>
</dbReference>
<dbReference type="SUPFAM" id="SSF75304">
    <property type="entry name" value="Amidase signature (AS) enzymes"/>
    <property type="match status" value="1"/>
</dbReference>
<accession>A0A941I007</accession>
<evidence type="ECO:0000256" key="1">
    <source>
        <dbReference type="ARBA" id="ARBA00009199"/>
    </source>
</evidence>
<gene>
    <name evidence="3" type="ORF">KC207_08895</name>
</gene>
<keyword evidence="4" id="KW-1185">Reference proteome</keyword>
<sequence>MPVGSVERVVRARLALVEALEPRLRSLVHVDAAGALARAAELDALPEAARGPLHGLVAVVKDNIDVAGQPTACCSPAHDGRAAARDAPVVARLKEAGAVVFSRANMDELAMGASTATSCHGPTHNPWAYGHSPGGSSGGCAAAVAAGIADLAVGTDTGGSVREPASQCGVVGLAPSPGLLPVAGVVPFDPSCDRVGVIAGDLATTARALAVLAGRVPGLTTDPPGAPPRRPSRVGVVRELMGPPNRPGVVAAARAAVERCRTGGADVVEVSVPDAPRALDAYLVLTSLACLPHLEPWVDTGRSGAEVVRRVALGRALAEDPDRVAAAAAVRDRLRAQTAAALARCDVLLSPTMPTTAPAFPPEGPTDAAVADPALAPYTDCWTVVANLVGLPAVSVPAGLADGLPVGVMLTGAAGSDPVLLHAAALVEDPTPLPAEVGADR</sequence>
<feature type="domain" description="Amidase" evidence="2">
    <location>
        <begin position="9"/>
        <end position="421"/>
    </location>
</feature>
<name>A0A941I007_9MICO</name>
<comment type="similarity">
    <text evidence="1">Belongs to the amidase family.</text>
</comment>
<dbReference type="PANTHER" id="PTHR11895:SF7">
    <property type="entry name" value="GLUTAMYL-TRNA(GLN) AMIDOTRANSFERASE SUBUNIT A, MITOCHONDRIAL"/>
    <property type="match status" value="1"/>
</dbReference>
<dbReference type="InterPro" id="IPR036928">
    <property type="entry name" value="AS_sf"/>
</dbReference>
<dbReference type="PROSITE" id="PS00571">
    <property type="entry name" value="AMIDASES"/>
    <property type="match status" value="1"/>
</dbReference>
<evidence type="ECO:0000313" key="4">
    <source>
        <dbReference type="Proteomes" id="UP000677016"/>
    </source>
</evidence>
<protein>
    <submittedName>
        <fullName evidence="3">Amidase</fullName>
    </submittedName>
</protein>
<dbReference type="InterPro" id="IPR000120">
    <property type="entry name" value="Amidase"/>
</dbReference>
<dbReference type="Pfam" id="PF01425">
    <property type="entry name" value="Amidase"/>
    <property type="match status" value="1"/>
</dbReference>
<reference evidence="3" key="1">
    <citation type="submission" date="2021-04" db="EMBL/GenBank/DDBJ databases">
        <title>Phycicoccus avicenniae sp. nov., a novel endophytic actinomycetes isolated from branch of Avicennia mariana.</title>
        <authorList>
            <person name="Tuo L."/>
        </authorList>
    </citation>
    <scope>NUCLEOTIDE SEQUENCE</scope>
    <source>
        <strain evidence="3">BSK3Z-2</strain>
    </source>
</reference>
<evidence type="ECO:0000259" key="2">
    <source>
        <dbReference type="Pfam" id="PF01425"/>
    </source>
</evidence>
<dbReference type="Proteomes" id="UP000677016">
    <property type="component" value="Unassembled WGS sequence"/>
</dbReference>
<dbReference type="InterPro" id="IPR020556">
    <property type="entry name" value="Amidase_CS"/>
</dbReference>
<dbReference type="Gene3D" id="3.90.1300.10">
    <property type="entry name" value="Amidase signature (AS) domain"/>
    <property type="match status" value="1"/>
</dbReference>
<comment type="caution">
    <text evidence="3">The sequence shown here is derived from an EMBL/GenBank/DDBJ whole genome shotgun (WGS) entry which is preliminary data.</text>
</comment>
<dbReference type="GO" id="GO:0003824">
    <property type="term" value="F:catalytic activity"/>
    <property type="evidence" value="ECO:0007669"/>
    <property type="project" value="InterPro"/>
</dbReference>
<proteinExistence type="inferred from homology"/>
<evidence type="ECO:0000313" key="3">
    <source>
        <dbReference type="EMBL" id="MBR7743405.1"/>
    </source>
</evidence>
<dbReference type="RefSeq" id="WP_211602668.1">
    <property type="nucleotide sequence ID" value="NZ_JAGSNF010000011.1"/>
</dbReference>
<organism evidence="3 4">
    <name type="scientific">Phycicoccus avicenniae</name>
    <dbReference type="NCBI Taxonomy" id="2828860"/>
    <lineage>
        <taxon>Bacteria</taxon>
        <taxon>Bacillati</taxon>
        <taxon>Actinomycetota</taxon>
        <taxon>Actinomycetes</taxon>
        <taxon>Micrococcales</taxon>
        <taxon>Intrasporangiaceae</taxon>
        <taxon>Phycicoccus</taxon>
    </lineage>
</organism>